<keyword evidence="2" id="KW-1185">Reference proteome</keyword>
<evidence type="ECO:0000313" key="2">
    <source>
        <dbReference type="Proteomes" id="UP000747542"/>
    </source>
</evidence>
<comment type="caution">
    <text evidence="1">The sequence shown here is derived from an EMBL/GenBank/DDBJ whole genome shotgun (WGS) entry which is preliminary data.</text>
</comment>
<name>A0A8J5MTL4_HOMAM</name>
<dbReference type="AlphaFoldDB" id="A0A8J5MTL4"/>
<evidence type="ECO:0000313" key="1">
    <source>
        <dbReference type="EMBL" id="KAG7162724.1"/>
    </source>
</evidence>
<dbReference type="Gene3D" id="3.80.10.10">
    <property type="entry name" value="Ribonuclease Inhibitor"/>
    <property type="match status" value="1"/>
</dbReference>
<accession>A0A8J5MTL4</accession>
<dbReference type="Proteomes" id="UP000747542">
    <property type="component" value="Unassembled WGS sequence"/>
</dbReference>
<sequence>MIAPQDERTVIPAHTPKRLEDQALENFVHMVVQHSVPASLHCDLLPQVSEVRWSDDPNKLDRIIMTSESTWPELLPQKHLFMEHLKKLKHWWDDNEWLGKQNSQIRRQIKECFTMELELVDPHCKYPLFKFLLHLMFSTKALGASDTAEFPHYPKVQLELRRNGCPVYADVLRSLKPFVIEELSTQYIIFGDTEPWIVIIENSPFLKKVHLRKNICEEILLCIGQNCPQLDTFILEQVFGSLMVPIDCLYKTFFSGLDYESVNTLTSGIPSNMQKYLSFPRLKLPHLTSLSVACSAWLDSNIVNSLVEKLISASPVLTNLELMLAHGPCEWLMGMAVDKMLNGIRTLRLSFGTHCVNDWGDDFSVEVGASFYVPLIELLPDLEVLMLGIHHIDVLTQLKLTYRTSQFKIVVRRKPYIGYDVLNPM</sequence>
<proteinExistence type="predicted"/>
<reference evidence="1" key="1">
    <citation type="journal article" date="2021" name="Sci. Adv.">
        <title>The American lobster genome reveals insights on longevity, neural, and immune adaptations.</title>
        <authorList>
            <person name="Polinski J.M."/>
            <person name="Zimin A.V."/>
            <person name="Clark K.F."/>
            <person name="Kohn A.B."/>
            <person name="Sadowski N."/>
            <person name="Timp W."/>
            <person name="Ptitsyn A."/>
            <person name="Khanna P."/>
            <person name="Romanova D.Y."/>
            <person name="Williams P."/>
            <person name="Greenwood S.J."/>
            <person name="Moroz L.L."/>
            <person name="Walt D.R."/>
            <person name="Bodnar A.G."/>
        </authorList>
    </citation>
    <scope>NUCLEOTIDE SEQUENCE</scope>
    <source>
        <strain evidence="1">GMGI-L3</strain>
    </source>
</reference>
<organism evidence="1 2">
    <name type="scientific">Homarus americanus</name>
    <name type="common">American lobster</name>
    <dbReference type="NCBI Taxonomy" id="6706"/>
    <lineage>
        <taxon>Eukaryota</taxon>
        <taxon>Metazoa</taxon>
        <taxon>Ecdysozoa</taxon>
        <taxon>Arthropoda</taxon>
        <taxon>Crustacea</taxon>
        <taxon>Multicrustacea</taxon>
        <taxon>Malacostraca</taxon>
        <taxon>Eumalacostraca</taxon>
        <taxon>Eucarida</taxon>
        <taxon>Decapoda</taxon>
        <taxon>Pleocyemata</taxon>
        <taxon>Astacidea</taxon>
        <taxon>Nephropoidea</taxon>
        <taxon>Nephropidae</taxon>
        <taxon>Homarus</taxon>
    </lineage>
</organism>
<dbReference type="EMBL" id="JAHLQT010027213">
    <property type="protein sequence ID" value="KAG7162724.1"/>
    <property type="molecule type" value="Genomic_DNA"/>
</dbReference>
<dbReference type="InterPro" id="IPR032675">
    <property type="entry name" value="LRR_dom_sf"/>
</dbReference>
<protein>
    <submittedName>
        <fullName evidence="1">Uncharacterized protein</fullName>
    </submittedName>
</protein>
<gene>
    <name evidence="1" type="ORF">Hamer_G022191</name>
</gene>